<keyword evidence="7" id="KW-1185">Reference proteome</keyword>
<protein>
    <submittedName>
        <fullName evidence="6">Inactive hydroxysteroid dehydrogenase-like 1</fullName>
    </submittedName>
</protein>
<evidence type="ECO:0000256" key="4">
    <source>
        <dbReference type="ARBA" id="ARBA00023128"/>
    </source>
</evidence>
<keyword evidence="4" id="KW-0496">Mitochondrion</keyword>
<evidence type="ECO:0000256" key="2">
    <source>
        <dbReference type="ARBA" id="ARBA00022857"/>
    </source>
</evidence>
<dbReference type="CDD" id="cd05356">
    <property type="entry name" value="17beta-HSD1_like_SDR_c"/>
    <property type="match status" value="1"/>
</dbReference>
<dbReference type="PRINTS" id="PR00081">
    <property type="entry name" value="GDHRDH"/>
</dbReference>
<comment type="subcellular location">
    <subcellularLocation>
        <location evidence="1">Mitochondrion</location>
    </subcellularLocation>
</comment>
<evidence type="ECO:0000313" key="6">
    <source>
        <dbReference type="EMBL" id="KAK9392934.1"/>
    </source>
</evidence>
<reference evidence="6 7" key="1">
    <citation type="journal article" date="2024" name="Proc. Natl. Acad. Sci. U.S.A.">
        <title>The genetic regulatory architecture and epigenomic basis for age-related changes in rattlesnake venom.</title>
        <authorList>
            <person name="Hogan M.P."/>
            <person name="Holding M.L."/>
            <person name="Nystrom G.S."/>
            <person name="Colston T.J."/>
            <person name="Bartlett D.A."/>
            <person name="Mason A.J."/>
            <person name="Ellsworth S.A."/>
            <person name="Rautsaw R.M."/>
            <person name="Lawrence K.C."/>
            <person name="Strickland J.L."/>
            <person name="He B."/>
            <person name="Fraser P."/>
            <person name="Margres M.J."/>
            <person name="Gilbert D.M."/>
            <person name="Gibbs H.L."/>
            <person name="Parkinson C.L."/>
            <person name="Rokyta D.R."/>
        </authorList>
    </citation>
    <scope>NUCLEOTIDE SEQUENCE [LARGE SCALE GENOMIC DNA]</scope>
    <source>
        <strain evidence="6">DRR0105</strain>
    </source>
</reference>
<organism evidence="6 7">
    <name type="scientific">Crotalus adamanteus</name>
    <name type="common">Eastern diamondback rattlesnake</name>
    <dbReference type="NCBI Taxonomy" id="8729"/>
    <lineage>
        <taxon>Eukaryota</taxon>
        <taxon>Metazoa</taxon>
        <taxon>Chordata</taxon>
        <taxon>Craniata</taxon>
        <taxon>Vertebrata</taxon>
        <taxon>Euteleostomi</taxon>
        <taxon>Lepidosauria</taxon>
        <taxon>Squamata</taxon>
        <taxon>Bifurcata</taxon>
        <taxon>Unidentata</taxon>
        <taxon>Episquamata</taxon>
        <taxon>Toxicofera</taxon>
        <taxon>Serpentes</taxon>
        <taxon>Colubroidea</taxon>
        <taxon>Viperidae</taxon>
        <taxon>Crotalinae</taxon>
        <taxon>Crotalus</taxon>
    </lineage>
</organism>
<accession>A0AAW1ATP7</accession>
<dbReference type="Pfam" id="PF00106">
    <property type="entry name" value="adh_short"/>
    <property type="match status" value="1"/>
</dbReference>
<dbReference type="Proteomes" id="UP001474421">
    <property type="component" value="Unassembled WGS sequence"/>
</dbReference>
<proteinExistence type="inferred from homology"/>
<dbReference type="AlphaFoldDB" id="A0AAW1ATP7"/>
<dbReference type="InterPro" id="IPR036291">
    <property type="entry name" value="NAD(P)-bd_dom_sf"/>
</dbReference>
<keyword evidence="2" id="KW-0521">NADP</keyword>
<dbReference type="GO" id="GO:0016491">
    <property type="term" value="F:oxidoreductase activity"/>
    <property type="evidence" value="ECO:0007669"/>
    <property type="project" value="UniProtKB-KW"/>
</dbReference>
<name>A0AAW1ATP7_CROAD</name>
<dbReference type="PANTHER" id="PTHR44889">
    <property type="entry name" value="INACTIVE HYDROXYSTEROID DEHYDROGENASE-LIKE PROTEIN 1"/>
    <property type="match status" value="1"/>
</dbReference>
<dbReference type="SUPFAM" id="SSF51735">
    <property type="entry name" value="NAD(P)-binding Rossmann-fold domains"/>
    <property type="match status" value="1"/>
</dbReference>
<dbReference type="Gene3D" id="3.40.50.720">
    <property type="entry name" value="NAD(P)-binding Rossmann-like Domain"/>
    <property type="match status" value="1"/>
</dbReference>
<dbReference type="FunFam" id="3.40.50.720:FF:000137">
    <property type="entry name" value="Hydroxysteroid (17-beta) dehydrogenase 3"/>
    <property type="match status" value="1"/>
</dbReference>
<sequence length="374" mass="40867">MAAVDSFSLLMREIGRSYHYCVEMLAVMGAFYASKVCITVLSDTYVLIRVHFVPRIFGRPDLSKRYGKWAVVTGGTSGIGLSYARELASYGVNLIMISRNREELEAAAKEIMETYNISTSTVVTDFSKGREAYPVIKKALEGKEIGVLVNNVGVLSPLPDSFTSLTESQVWEFINVNIGAANMMAHLVLPGMVQRKKGAIVNVSSLSCCNPCPRYTAYSASKTYLDHFSRSLHYEYASQGIFIQSLIPFFVCTDVTTLSSTLSKMSFFVPSPDEYVRHAVTTLGVSRRTTGYWPHTLLMILARACALSEKAHAATVRWLECNYACALAKVVPPAGQFFVGGGGTAPGLPVPEGAALRRRPFFTEGASPTLLGRS</sequence>
<dbReference type="InterPro" id="IPR052149">
    <property type="entry name" value="17-beta-HSD3-like"/>
</dbReference>
<evidence type="ECO:0000256" key="5">
    <source>
        <dbReference type="ARBA" id="ARBA00038261"/>
    </source>
</evidence>
<dbReference type="InterPro" id="IPR020904">
    <property type="entry name" value="Sc_DH/Rdtase_CS"/>
</dbReference>
<comment type="caution">
    <text evidence="6">The sequence shown here is derived from an EMBL/GenBank/DDBJ whole genome shotgun (WGS) entry which is preliminary data.</text>
</comment>
<evidence type="ECO:0000256" key="1">
    <source>
        <dbReference type="ARBA" id="ARBA00004173"/>
    </source>
</evidence>
<comment type="similarity">
    <text evidence="5">Belongs to the short-chain dehydrogenases/reductases (SDR) family. 17-beta-HSD 3 subfamily.</text>
</comment>
<gene>
    <name evidence="6" type="ORF">NXF25_017023</name>
</gene>
<evidence type="ECO:0000313" key="7">
    <source>
        <dbReference type="Proteomes" id="UP001474421"/>
    </source>
</evidence>
<evidence type="ECO:0000256" key="3">
    <source>
        <dbReference type="ARBA" id="ARBA00023002"/>
    </source>
</evidence>
<dbReference type="PROSITE" id="PS00061">
    <property type="entry name" value="ADH_SHORT"/>
    <property type="match status" value="1"/>
</dbReference>
<dbReference type="EMBL" id="JAOTOJ010000015">
    <property type="protein sequence ID" value="KAK9392934.1"/>
    <property type="molecule type" value="Genomic_DNA"/>
</dbReference>
<dbReference type="InterPro" id="IPR002347">
    <property type="entry name" value="SDR_fam"/>
</dbReference>
<keyword evidence="3" id="KW-0560">Oxidoreductase</keyword>
<dbReference type="PANTHER" id="PTHR44889:SF1">
    <property type="entry name" value="INACTIVE HYDROXYSTEROID DEHYDROGENASE-LIKE PROTEIN 1"/>
    <property type="match status" value="1"/>
</dbReference>
<dbReference type="PRINTS" id="PR00080">
    <property type="entry name" value="SDRFAMILY"/>
</dbReference>
<dbReference type="GO" id="GO:0005739">
    <property type="term" value="C:mitochondrion"/>
    <property type="evidence" value="ECO:0007669"/>
    <property type="project" value="UniProtKB-SubCell"/>
</dbReference>